<name>A0A511DNX0_9PSEU</name>
<evidence type="ECO:0000256" key="2">
    <source>
        <dbReference type="ARBA" id="ARBA00008814"/>
    </source>
</evidence>
<evidence type="ECO:0000259" key="6">
    <source>
        <dbReference type="PROSITE" id="PS50983"/>
    </source>
</evidence>
<proteinExistence type="inferred from homology"/>
<keyword evidence="4 5" id="KW-0732">Signal</keyword>
<comment type="similarity">
    <text evidence="2">Belongs to the bacterial solute-binding protein 8 family.</text>
</comment>
<evidence type="ECO:0000256" key="4">
    <source>
        <dbReference type="ARBA" id="ARBA00022729"/>
    </source>
</evidence>
<evidence type="ECO:0000256" key="5">
    <source>
        <dbReference type="SAM" id="SignalP"/>
    </source>
</evidence>
<protein>
    <submittedName>
        <fullName evidence="7">ABC transporter substrate-binding protein</fullName>
    </submittedName>
</protein>
<dbReference type="Gene3D" id="3.40.50.1980">
    <property type="entry name" value="Nitrogenase molybdenum iron protein domain"/>
    <property type="match status" value="2"/>
</dbReference>
<evidence type="ECO:0000313" key="7">
    <source>
        <dbReference type="EMBL" id="GEL26512.1"/>
    </source>
</evidence>
<gene>
    <name evidence="7" type="ORF">PSU4_54660</name>
</gene>
<reference evidence="7 8" key="1">
    <citation type="submission" date="2019-07" db="EMBL/GenBank/DDBJ databases">
        <title>Whole genome shotgun sequence of Pseudonocardia sulfidoxydans NBRC 16205.</title>
        <authorList>
            <person name="Hosoyama A."/>
            <person name="Uohara A."/>
            <person name="Ohji S."/>
            <person name="Ichikawa N."/>
        </authorList>
    </citation>
    <scope>NUCLEOTIDE SEQUENCE [LARGE SCALE GENOMIC DNA]</scope>
    <source>
        <strain evidence="7 8">NBRC 16205</strain>
    </source>
</reference>
<evidence type="ECO:0000256" key="3">
    <source>
        <dbReference type="ARBA" id="ARBA00022448"/>
    </source>
</evidence>
<dbReference type="Proteomes" id="UP000321685">
    <property type="component" value="Unassembled WGS sequence"/>
</dbReference>
<dbReference type="RefSeq" id="WP_246115382.1">
    <property type="nucleotide sequence ID" value="NZ_BJVJ01000094.1"/>
</dbReference>
<sequence length="335" mass="34907">MRNPLGRSLVSRVLTATVAAAVALTMAACGQVQDSSSGAGGGDATTTSVDTLFGAVEVPADPQRVVALGWSDAEAALALGVQPVAVSDWLAFGGKGVGPWAAPLFTGTPTILPTLELNYEQISSLNPDLILNTRSDNSKEKFDELSKIAPTVSAPPGVTIQYGTSWQQQMQQVSAALGKKDEGTKLIAKVDAAFEAARSANPNFAGKTVAVGAFFSDSYGAYVDGDSRVEFMKSLGFVNKPEIQALSKGQSFYEQLAREQVELLSADLTVIFPLGGDATPLKTDPVLNQIPSAQAGHLLIMEDPTLINAFSSGSTLGTKYAIENAVPLIKAKTAA</sequence>
<accession>A0A511DNX0</accession>
<organism evidence="7 8">
    <name type="scientific">Pseudonocardia sulfidoxydans NBRC 16205</name>
    <dbReference type="NCBI Taxonomy" id="1223511"/>
    <lineage>
        <taxon>Bacteria</taxon>
        <taxon>Bacillati</taxon>
        <taxon>Actinomycetota</taxon>
        <taxon>Actinomycetes</taxon>
        <taxon>Pseudonocardiales</taxon>
        <taxon>Pseudonocardiaceae</taxon>
        <taxon>Pseudonocardia</taxon>
    </lineage>
</organism>
<dbReference type="PROSITE" id="PS51257">
    <property type="entry name" value="PROKAR_LIPOPROTEIN"/>
    <property type="match status" value="1"/>
</dbReference>
<dbReference type="CDD" id="cd01146">
    <property type="entry name" value="FhuD"/>
    <property type="match status" value="1"/>
</dbReference>
<feature type="chain" id="PRO_5039699576" evidence="5">
    <location>
        <begin position="28"/>
        <end position="335"/>
    </location>
</feature>
<dbReference type="EMBL" id="BJVJ01000094">
    <property type="protein sequence ID" value="GEL26512.1"/>
    <property type="molecule type" value="Genomic_DNA"/>
</dbReference>
<comment type="caution">
    <text evidence="7">The sequence shown here is derived from an EMBL/GenBank/DDBJ whole genome shotgun (WGS) entry which is preliminary data.</text>
</comment>
<dbReference type="AlphaFoldDB" id="A0A511DNX0"/>
<keyword evidence="8" id="KW-1185">Reference proteome</keyword>
<keyword evidence="3" id="KW-0813">Transport</keyword>
<feature type="domain" description="Fe/B12 periplasmic-binding" evidence="6">
    <location>
        <begin position="64"/>
        <end position="333"/>
    </location>
</feature>
<dbReference type="PANTHER" id="PTHR30532:SF24">
    <property type="entry name" value="FERRIC ENTEROBACTIN-BINDING PERIPLASMIC PROTEIN FEPB"/>
    <property type="match status" value="1"/>
</dbReference>
<feature type="signal peptide" evidence="5">
    <location>
        <begin position="1"/>
        <end position="27"/>
    </location>
</feature>
<dbReference type="GO" id="GO:1901678">
    <property type="term" value="P:iron coordination entity transport"/>
    <property type="evidence" value="ECO:0007669"/>
    <property type="project" value="UniProtKB-ARBA"/>
</dbReference>
<dbReference type="InterPro" id="IPR051313">
    <property type="entry name" value="Bact_iron-sidero_bind"/>
</dbReference>
<evidence type="ECO:0000256" key="1">
    <source>
        <dbReference type="ARBA" id="ARBA00004196"/>
    </source>
</evidence>
<dbReference type="GO" id="GO:0030288">
    <property type="term" value="C:outer membrane-bounded periplasmic space"/>
    <property type="evidence" value="ECO:0007669"/>
    <property type="project" value="TreeGrafter"/>
</dbReference>
<dbReference type="Pfam" id="PF01497">
    <property type="entry name" value="Peripla_BP_2"/>
    <property type="match status" value="1"/>
</dbReference>
<dbReference type="PANTHER" id="PTHR30532">
    <property type="entry name" value="IRON III DICITRATE-BINDING PERIPLASMIC PROTEIN"/>
    <property type="match status" value="1"/>
</dbReference>
<evidence type="ECO:0000313" key="8">
    <source>
        <dbReference type="Proteomes" id="UP000321685"/>
    </source>
</evidence>
<comment type="subcellular location">
    <subcellularLocation>
        <location evidence="1">Cell envelope</location>
    </subcellularLocation>
</comment>
<dbReference type="InterPro" id="IPR002491">
    <property type="entry name" value="ABC_transptr_periplasmic_BD"/>
</dbReference>
<dbReference type="PROSITE" id="PS50983">
    <property type="entry name" value="FE_B12_PBP"/>
    <property type="match status" value="1"/>
</dbReference>
<dbReference type="SUPFAM" id="SSF53807">
    <property type="entry name" value="Helical backbone' metal receptor"/>
    <property type="match status" value="1"/>
</dbReference>